<feature type="compositionally biased region" description="Polar residues" evidence="1">
    <location>
        <begin position="26"/>
        <end position="36"/>
    </location>
</feature>
<feature type="region of interest" description="Disordered" evidence="1">
    <location>
        <begin position="206"/>
        <end position="253"/>
    </location>
</feature>
<organism evidence="3 4">
    <name type="scientific">Echria macrotheca</name>
    <dbReference type="NCBI Taxonomy" id="438768"/>
    <lineage>
        <taxon>Eukaryota</taxon>
        <taxon>Fungi</taxon>
        <taxon>Dikarya</taxon>
        <taxon>Ascomycota</taxon>
        <taxon>Pezizomycotina</taxon>
        <taxon>Sordariomycetes</taxon>
        <taxon>Sordariomycetidae</taxon>
        <taxon>Sordariales</taxon>
        <taxon>Schizotheciaceae</taxon>
        <taxon>Echria</taxon>
    </lineage>
</organism>
<comment type="caution">
    <text evidence="3">The sequence shown here is derived from an EMBL/GenBank/DDBJ whole genome shotgun (WGS) entry which is preliminary data.</text>
</comment>
<evidence type="ECO:0000313" key="3">
    <source>
        <dbReference type="EMBL" id="KAK1758631.1"/>
    </source>
</evidence>
<dbReference type="PANTHER" id="PTHR37544:SF1">
    <property type="entry name" value="PHOSPHORIBOSYLAMINOIMIDAZOLE-SUCCINOCARBOXAMIDE SYNTHASE"/>
    <property type="match status" value="1"/>
</dbReference>
<gene>
    <name evidence="3" type="ORF">QBC47DRAFT_339605</name>
</gene>
<feature type="transmembrane region" description="Helical" evidence="2">
    <location>
        <begin position="714"/>
        <end position="739"/>
    </location>
</feature>
<keyword evidence="2" id="KW-0472">Membrane</keyword>
<evidence type="ECO:0000313" key="4">
    <source>
        <dbReference type="Proteomes" id="UP001239445"/>
    </source>
</evidence>
<name>A0AAJ0BMH3_9PEZI</name>
<proteinExistence type="predicted"/>
<dbReference type="AlphaFoldDB" id="A0AAJ0BMH3"/>
<protein>
    <submittedName>
        <fullName evidence="3">Protein piccolo</fullName>
    </submittedName>
</protein>
<feature type="transmembrane region" description="Helical" evidence="2">
    <location>
        <begin position="434"/>
        <end position="464"/>
    </location>
</feature>
<evidence type="ECO:0000256" key="1">
    <source>
        <dbReference type="SAM" id="MobiDB-lite"/>
    </source>
</evidence>
<keyword evidence="2" id="KW-1133">Transmembrane helix</keyword>
<feature type="transmembrane region" description="Helical" evidence="2">
    <location>
        <begin position="299"/>
        <end position="320"/>
    </location>
</feature>
<feature type="transmembrane region" description="Helical" evidence="2">
    <location>
        <begin position="751"/>
        <end position="772"/>
    </location>
</feature>
<dbReference type="InterPro" id="IPR021840">
    <property type="entry name" value="DUF3433"/>
</dbReference>
<keyword evidence="4" id="KW-1185">Reference proteome</keyword>
<feature type="transmembrane region" description="Helical" evidence="2">
    <location>
        <begin position="347"/>
        <end position="373"/>
    </location>
</feature>
<dbReference type="Pfam" id="PF11915">
    <property type="entry name" value="DUF3433"/>
    <property type="match status" value="1"/>
</dbReference>
<feature type="region of interest" description="Disordered" evidence="1">
    <location>
        <begin position="1"/>
        <end position="64"/>
    </location>
</feature>
<dbReference type="Proteomes" id="UP001239445">
    <property type="component" value="Unassembled WGS sequence"/>
</dbReference>
<feature type="compositionally biased region" description="Low complexity" evidence="1">
    <location>
        <begin position="51"/>
        <end position="62"/>
    </location>
</feature>
<sequence length="869" mass="95919">MNLPQPGQEHVEPQQPYPPLVAHPRPTSSEPGQSEARTLVPHAPSPPCLPPRLSSSSSEPELYGPDRLFAPAQVARVYSRPVVVENPLRRIPDLPLSPPSYPPNWQPTFNPAAMAEFRDELARLEGVVTPGVDDTPYIQYAIEALTRGDRDTGYSAGEASSTNGGTPVPIIFPGLPQGYPAQPQQPSYGPAPIPLPVPVPGAVPFPSPTPYPIQPGAAKLPRGSTYYDQQPPTTLEPPRPDPRASADSLASSLKQGQRLTQAHEWMPVSRQHIVSKVSEHKAAGVPALNFKPTALRTPALLGLIALSLVMIALLMLAAIYSELHRGLLPYEGTYGSQYFLFRVLPPLVGAILLLYAQFIVTTMFRILPFVGLASDRREDREGALFQDLYPTSFLWPRLVGSWQTWVPILITWLMNLTVPLQNSLFTVILHDGVWVWATVQGVAWTLVAFYIVLAASTVVVWSYWAKLDNTGLIWDPRSIADVTAIISDTNTAEDYHGTQLAKTRDGIRFALRRRTSDRLGYWTWKDGRPGFWYTLGSPLDNLNTLPLGRDQLVGKQMAKNEEAPGPDGRLSGDHDIEGGPWVQGRDRYLPWCLRSSQLALFVIAMVVLIAAILVVSFNPVTNIGNGFLPQLDAAPTLSAFSAANFLYSFLPSLLGMILFLLFQSLDMNLRILQPWASLSDARGARAEQSLLVDYAACAPLQVTLRALRNRHWKVAITSLHSTLFILIPVLAGAIFMALTPRNGVVRMYPNMPVFTATIALLVVYLFSIVALFPGRRALRMPHAVTCLAEIIGYLANEDVLGDLSFKQCRSRAEMLSKMRVGMGLPETQTRWTFGVATEGGEEVLGVRKARRFTEKRVVRKSQIRRRAMV</sequence>
<dbReference type="EMBL" id="MU839829">
    <property type="protein sequence ID" value="KAK1758631.1"/>
    <property type="molecule type" value="Genomic_DNA"/>
</dbReference>
<feature type="region of interest" description="Disordered" evidence="1">
    <location>
        <begin position="150"/>
        <end position="193"/>
    </location>
</feature>
<feature type="transmembrane region" description="Helical" evidence="2">
    <location>
        <begin position="598"/>
        <end position="617"/>
    </location>
</feature>
<keyword evidence="2" id="KW-0812">Transmembrane</keyword>
<dbReference type="PANTHER" id="PTHR37544">
    <property type="entry name" value="SPRAY-RELATED"/>
    <property type="match status" value="1"/>
</dbReference>
<evidence type="ECO:0000256" key="2">
    <source>
        <dbReference type="SAM" id="Phobius"/>
    </source>
</evidence>
<feature type="transmembrane region" description="Helical" evidence="2">
    <location>
        <begin position="637"/>
        <end position="662"/>
    </location>
</feature>
<accession>A0AAJ0BMH3</accession>
<reference evidence="3" key="1">
    <citation type="submission" date="2023-06" db="EMBL/GenBank/DDBJ databases">
        <title>Genome-scale phylogeny and comparative genomics of the fungal order Sordariales.</title>
        <authorList>
            <consortium name="Lawrence Berkeley National Laboratory"/>
            <person name="Hensen N."/>
            <person name="Bonometti L."/>
            <person name="Westerberg I."/>
            <person name="Brannstrom I.O."/>
            <person name="Guillou S."/>
            <person name="Cros-Aarteil S."/>
            <person name="Calhoun S."/>
            <person name="Haridas S."/>
            <person name="Kuo A."/>
            <person name="Mondo S."/>
            <person name="Pangilinan J."/>
            <person name="Riley R."/>
            <person name="Labutti K."/>
            <person name="Andreopoulos B."/>
            <person name="Lipzen A."/>
            <person name="Chen C."/>
            <person name="Yanf M."/>
            <person name="Daum C."/>
            <person name="Ng V."/>
            <person name="Clum A."/>
            <person name="Steindorff A."/>
            <person name="Ohm R."/>
            <person name="Martin F."/>
            <person name="Silar P."/>
            <person name="Natvig D."/>
            <person name="Lalanne C."/>
            <person name="Gautier V."/>
            <person name="Ament-Velasquez S.L."/>
            <person name="Kruys A."/>
            <person name="Hutchinson M.I."/>
            <person name="Powell A.J."/>
            <person name="Barry K."/>
            <person name="Miller A.N."/>
            <person name="Grigoriev I.V."/>
            <person name="Debuchy R."/>
            <person name="Gladieux P."/>
            <person name="Thoren M.H."/>
            <person name="Johannesson H."/>
        </authorList>
    </citation>
    <scope>NUCLEOTIDE SEQUENCE</scope>
    <source>
        <strain evidence="3">PSN4</strain>
    </source>
</reference>